<dbReference type="AlphaFoldDB" id="A0A6V8QH90"/>
<sequence length="253" mass="29531">MMETLKRLHRKEAERVKLTAGEWRKKAPHKTNVRETEVEAPILIRPFESGDRDAVRRIFADTAYFGDPLETYFDDREMLCDYYVTYYTDYESQSCFVAEADGEVVGYIMGCLKTERQRRILRSKIVPAVLRGLLAGKYQVGRKTWCFLLRYLRSVLRGEFPHVDEERYPAHLHINVTARFRGMGAGKGLMSRYLTWLRENSIPGVHVETTTRNAVAVDFFKQFGFQLLEARTITFWHGFVEGEVKLLLFGKRL</sequence>
<dbReference type="SUPFAM" id="SSF55729">
    <property type="entry name" value="Acyl-CoA N-acyltransferases (Nat)"/>
    <property type="match status" value="1"/>
</dbReference>
<gene>
    <name evidence="2" type="ORF">HKBW3S06_00240</name>
</gene>
<dbReference type="Proteomes" id="UP000580051">
    <property type="component" value="Unassembled WGS sequence"/>
</dbReference>
<protein>
    <recommendedName>
        <fullName evidence="1">N-acetyltransferase domain-containing protein</fullName>
    </recommendedName>
</protein>
<name>A0A6V8QH90_9ACTN</name>
<feature type="domain" description="N-acetyltransferase" evidence="1">
    <location>
        <begin position="42"/>
        <end position="253"/>
    </location>
</feature>
<comment type="caution">
    <text evidence="2">The sequence shown here is derived from an EMBL/GenBank/DDBJ whole genome shotgun (WGS) entry which is preliminary data.</text>
</comment>
<dbReference type="InterPro" id="IPR000182">
    <property type="entry name" value="GNAT_dom"/>
</dbReference>
<dbReference type="Gene3D" id="3.40.630.30">
    <property type="match status" value="1"/>
</dbReference>
<dbReference type="InterPro" id="IPR016181">
    <property type="entry name" value="Acyl_CoA_acyltransferase"/>
</dbReference>
<dbReference type="PROSITE" id="PS51186">
    <property type="entry name" value="GNAT"/>
    <property type="match status" value="1"/>
</dbReference>
<organism evidence="2 3">
    <name type="scientific">Candidatus Hakubella thermalkaliphila</name>
    <dbReference type="NCBI Taxonomy" id="2754717"/>
    <lineage>
        <taxon>Bacteria</taxon>
        <taxon>Bacillati</taxon>
        <taxon>Actinomycetota</taxon>
        <taxon>Actinomycetota incertae sedis</taxon>
        <taxon>Candidatus Hakubellales</taxon>
        <taxon>Candidatus Hakubellaceae</taxon>
        <taxon>Candidatus Hakubella</taxon>
    </lineage>
</organism>
<dbReference type="RefSeq" id="WP_176226157.1">
    <property type="nucleotide sequence ID" value="NZ_BLRV01000013.1"/>
</dbReference>
<reference evidence="2 3" key="1">
    <citation type="journal article" date="2020" name="Front. Microbiol.">
        <title>Single-cell genomics of novel Actinobacteria with the Wood-Ljungdahl pathway discovered in a serpentinizing system.</title>
        <authorList>
            <person name="Merino N."/>
            <person name="Kawai M."/>
            <person name="Boyd E.S."/>
            <person name="Colman D.R."/>
            <person name="McGlynn S.E."/>
            <person name="Nealson K.H."/>
            <person name="Kurokawa K."/>
            <person name="Hongoh Y."/>
        </authorList>
    </citation>
    <scope>NUCLEOTIDE SEQUENCE [LARGE SCALE GENOMIC DNA]</scope>
    <source>
        <strain evidence="2 3">S06</strain>
    </source>
</reference>
<dbReference type="PANTHER" id="PTHR43072">
    <property type="entry name" value="N-ACETYLTRANSFERASE"/>
    <property type="match status" value="1"/>
</dbReference>
<evidence type="ECO:0000313" key="3">
    <source>
        <dbReference type="Proteomes" id="UP000580051"/>
    </source>
</evidence>
<dbReference type="GO" id="GO:0016747">
    <property type="term" value="F:acyltransferase activity, transferring groups other than amino-acyl groups"/>
    <property type="evidence" value="ECO:0007669"/>
    <property type="project" value="InterPro"/>
</dbReference>
<dbReference type="Pfam" id="PF00583">
    <property type="entry name" value="Acetyltransf_1"/>
    <property type="match status" value="1"/>
</dbReference>
<proteinExistence type="predicted"/>
<accession>A0A6V8QH90</accession>
<evidence type="ECO:0000259" key="1">
    <source>
        <dbReference type="PROSITE" id="PS51186"/>
    </source>
</evidence>
<evidence type="ECO:0000313" key="2">
    <source>
        <dbReference type="EMBL" id="GFP21014.1"/>
    </source>
</evidence>
<dbReference type="EMBL" id="BLRV01000013">
    <property type="protein sequence ID" value="GFP21014.1"/>
    <property type="molecule type" value="Genomic_DNA"/>
</dbReference>